<gene>
    <name evidence="1" type="ORF">CcrBL10_gp038</name>
</gene>
<accession>A0A385EBJ7</accession>
<evidence type="ECO:0000313" key="2">
    <source>
        <dbReference type="Proteomes" id="UP000258997"/>
    </source>
</evidence>
<dbReference type="EMBL" id="MH588544">
    <property type="protein sequence ID" value="AXQ68242.1"/>
    <property type="molecule type" value="Genomic_DNA"/>
</dbReference>
<proteinExistence type="predicted"/>
<dbReference type="Proteomes" id="UP000258997">
    <property type="component" value="Segment"/>
</dbReference>
<sequence>MILHIFPEGDYGVEWEVGDRGRVRDATPEELGDRRKMAYHRLKGSFGKEFVVTDVNPRDCLQDSGVTYLTRRILVGLQPGKFSKEGWPCPILYAWDMEPLFPKLQLVMEPADEP</sequence>
<keyword evidence="2" id="KW-1185">Reference proteome</keyword>
<organism evidence="1 2">
    <name type="scientific">Caulobacter phage CcrBL10</name>
    <dbReference type="NCBI Taxonomy" id="2283269"/>
    <lineage>
        <taxon>Viruses</taxon>
        <taxon>Duplodnaviria</taxon>
        <taxon>Heunggongvirae</taxon>
        <taxon>Uroviricota</taxon>
        <taxon>Caudoviricetes</taxon>
        <taxon>Jeanschmidtviridae</taxon>
        <taxon>Poindextervirus</taxon>
        <taxon>Poindextervirus BL10</taxon>
    </lineage>
</organism>
<name>A0A385EBJ7_9CAUD</name>
<protein>
    <submittedName>
        <fullName evidence="1">Uncharacterized protein</fullName>
    </submittedName>
</protein>
<evidence type="ECO:0000313" key="1">
    <source>
        <dbReference type="EMBL" id="AXQ68242.1"/>
    </source>
</evidence>
<reference evidence="1 2" key="1">
    <citation type="submission" date="2018-07" db="EMBL/GenBank/DDBJ databases">
        <title>Giant CbK-like Caulobacter bacteriophages have genetically divergent genomes.</title>
        <authorList>
            <person name="Wilson K.M."/>
            <person name="Ely B."/>
        </authorList>
    </citation>
    <scope>NUCLEOTIDE SEQUENCE [LARGE SCALE GENOMIC DNA]</scope>
</reference>